<keyword evidence="4" id="KW-0949">S-adenosyl-L-methionine</keyword>
<protein>
    <recommendedName>
        <fullName evidence="6">Alpha N-terminal protein methyltransferase 1</fullName>
        <ecNumber evidence="5">2.1.1.244</ecNumber>
    </recommendedName>
    <alternativeName>
        <fullName evidence="7">X-Pro-Lys N-terminal protein methyltransferase 1</fullName>
    </alternativeName>
</protein>
<dbReference type="Gene3D" id="3.40.50.150">
    <property type="entry name" value="Vaccinia Virus protein VP39"/>
    <property type="match status" value="1"/>
</dbReference>
<evidence type="ECO:0000256" key="7">
    <source>
        <dbReference type="ARBA" id="ARBA00043129"/>
    </source>
</evidence>
<comment type="catalytic activity">
    <reaction evidence="8">
        <text>N-terminal L-seryl-L-prolyl-L-lysyl-[protein] + 3 S-adenosyl-L-methionine = N-terminal N,N,N-trimethyl-L-seryl-L-prolyl-L-lysyl-[protein] + 3 S-adenosyl-L-homocysteine + 3 H(+)</text>
        <dbReference type="Rhea" id="RHEA:54724"/>
        <dbReference type="Rhea" id="RHEA-COMP:13789"/>
        <dbReference type="Rhea" id="RHEA-COMP:13973"/>
        <dbReference type="ChEBI" id="CHEBI:15378"/>
        <dbReference type="ChEBI" id="CHEBI:57856"/>
        <dbReference type="ChEBI" id="CHEBI:59789"/>
        <dbReference type="ChEBI" id="CHEBI:138061"/>
        <dbReference type="ChEBI" id="CHEBI:138317"/>
        <dbReference type="EC" id="2.1.1.244"/>
    </reaction>
</comment>
<evidence type="ECO:0000313" key="13">
    <source>
        <dbReference type="Proteomes" id="UP000279236"/>
    </source>
</evidence>
<evidence type="ECO:0000256" key="2">
    <source>
        <dbReference type="ARBA" id="ARBA00022603"/>
    </source>
</evidence>
<dbReference type="EC" id="2.1.1.244" evidence="5"/>
<dbReference type="GO" id="GO:0005737">
    <property type="term" value="C:cytoplasm"/>
    <property type="evidence" value="ECO:0007669"/>
    <property type="project" value="TreeGrafter"/>
</dbReference>
<reference evidence="12 13" key="1">
    <citation type="submission" date="2018-11" db="EMBL/GenBank/DDBJ databases">
        <title>Genome sequence of Apiotrichum porosum DSM 27194.</title>
        <authorList>
            <person name="Aliyu H."/>
            <person name="Gorte O."/>
            <person name="Ochsenreither K."/>
        </authorList>
    </citation>
    <scope>NUCLEOTIDE SEQUENCE [LARGE SCALE GENOMIC DNA]</scope>
    <source>
        <strain evidence="12 13">DSM 27194</strain>
    </source>
</reference>
<evidence type="ECO:0000256" key="11">
    <source>
        <dbReference type="SAM" id="MobiDB-lite"/>
    </source>
</evidence>
<dbReference type="RefSeq" id="XP_028478205.1">
    <property type="nucleotide sequence ID" value="XM_028621753.1"/>
</dbReference>
<accession>A0A427Y102</accession>
<dbReference type="InterPro" id="IPR008576">
    <property type="entry name" value="MeTrfase_NTM1"/>
</dbReference>
<keyword evidence="13" id="KW-1185">Reference proteome</keyword>
<dbReference type="PANTHER" id="PTHR12753:SF0">
    <property type="entry name" value="ALPHA N-TERMINAL PROTEIN METHYLTRANSFERASE 1"/>
    <property type="match status" value="1"/>
</dbReference>
<keyword evidence="2" id="KW-0489">Methyltransferase</keyword>
<dbReference type="SUPFAM" id="SSF53335">
    <property type="entry name" value="S-adenosyl-L-methionine-dependent methyltransferases"/>
    <property type="match status" value="1"/>
</dbReference>
<dbReference type="GO" id="GO:0032259">
    <property type="term" value="P:methylation"/>
    <property type="evidence" value="ECO:0007669"/>
    <property type="project" value="UniProtKB-KW"/>
</dbReference>
<evidence type="ECO:0000313" key="12">
    <source>
        <dbReference type="EMBL" id="RSH84757.1"/>
    </source>
</evidence>
<sequence length="333" mass="36968">MSVEEDHASKRARPNVGSALKRGTPGPDYEKGVKYWEDIEATVDGVLGGFGNGPVPHIEQLSSRLFLLAVQPQLHTFASPLTPNPTARPPYRLTALDVGAGIGRVTNTVLLPLFDDVVVAEPVEHFVEEAYRAAVVGEWREMPRLVGKIRDEAEAKENDRRVAEFRKGRGKRVWAVRAGLQHLDPSFPVRGVNNSSVGVVGEARDGTVDHFGEEEQEMHFDAIWCQWCLGHMTHDELVSFLRRAKASLRQTPDMSDDDSSAYGPAVIIAKENVCEDQPDGRANEFLDEEDSSLTRSNGKWLEVFTEAGLKVVKEEVQHGMPDELFTVKTWALC</sequence>
<dbReference type="OrthoDB" id="1298661at2759"/>
<evidence type="ECO:0000256" key="8">
    <source>
        <dbReference type="ARBA" id="ARBA00047306"/>
    </source>
</evidence>
<evidence type="ECO:0000256" key="6">
    <source>
        <dbReference type="ARBA" id="ARBA00039449"/>
    </source>
</evidence>
<evidence type="ECO:0000256" key="10">
    <source>
        <dbReference type="ARBA" id="ARBA00048167"/>
    </source>
</evidence>
<dbReference type="GO" id="GO:0071885">
    <property type="term" value="F:N-terminal protein N-methyltransferase activity"/>
    <property type="evidence" value="ECO:0007669"/>
    <property type="project" value="UniProtKB-EC"/>
</dbReference>
<dbReference type="AlphaFoldDB" id="A0A427Y102"/>
<evidence type="ECO:0000256" key="1">
    <source>
        <dbReference type="ARBA" id="ARBA00009059"/>
    </source>
</evidence>
<dbReference type="InterPro" id="IPR029063">
    <property type="entry name" value="SAM-dependent_MTases_sf"/>
</dbReference>
<keyword evidence="3" id="KW-0808">Transferase</keyword>
<comment type="catalytic activity">
    <reaction evidence="9">
        <text>N-terminal L-prolyl-L-prolyl-L-lysyl-[protein] + 2 S-adenosyl-L-methionine = N-terminal N,N-dimethyl-L-prolyl-L-prolyl-L-lysyl-[protein] + 2 S-adenosyl-L-homocysteine + 2 H(+)</text>
        <dbReference type="Rhea" id="RHEA:54736"/>
        <dbReference type="Rhea" id="RHEA-COMP:13787"/>
        <dbReference type="Rhea" id="RHEA-COMP:13974"/>
        <dbReference type="ChEBI" id="CHEBI:15378"/>
        <dbReference type="ChEBI" id="CHEBI:57856"/>
        <dbReference type="ChEBI" id="CHEBI:59789"/>
        <dbReference type="ChEBI" id="CHEBI:138059"/>
        <dbReference type="ChEBI" id="CHEBI:138318"/>
        <dbReference type="EC" id="2.1.1.244"/>
    </reaction>
</comment>
<evidence type="ECO:0000256" key="4">
    <source>
        <dbReference type="ARBA" id="ARBA00022691"/>
    </source>
</evidence>
<gene>
    <name evidence="12" type="ORF">EHS24_006281</name>
</gene>
<evidence type="ECO:0000256" key="3">
    <source>
        <dbReference type="ARBA" id="ARBA00022679"/>
    </source>
</evidence>
<dbReference type="PANTHER" id="PTHR12753">
    <property type="entry name" value="AD-003 - RELATED"/>
    <property type="match status" value="1"/>
</dbReference>
<dbReference type="Pfam" id="PF05891">
    <property type="entry name" value="Methyltransf_PK"/>
    <property type="match status" value="2"/>
</dbReference>
<evidence type="ECO:0000256" key="5">
    <source>
        <dbReference type="ARBA" id="ARBA00039112"/>
    </source>
</evidence>
<name>A0A427Y102_9TREE</name>
<dbReference type="Proteomes" id="UP000279236">
    <property type="component" value="Unassembled WGS sequence"/>
</dbReference>
<dbReference type="EMBL" id="RSCE01000003">
    <property type="protein sequence ID" value="RSH84757.1"/>
    <property type="molecule type" value="Genomic_DNA"/>
</dbReference>
<comment type="similarity">
    <text evidence="1">Belongs to the methyltransferase superfamily. NTM1 family.</text>
</comment>
<feature type="region of interest" description="Disordered" evidence="11">
    <location>
        <begin position="1"/>
        <end position="27"/>
    </location>
</feature>
<evidence type="ECO:0000256" key="9">
    <source>
        <dbReference type="ARBA" id="ARBA00047885"/>
    </source>
</evidence>
<organism evidence="12 13">
    <name type="scientific">Apiotrichum porosum</name>
    <dbReference type="NCBI Taxonomy" id="105984"/>
    <lineage>
        <taxon>Eukaryota</taxon>
        <taxon>Fungi</taxon>
        <taxon>Dikarya</taxon>
        <taxon>Basidiomycota</taxon>
        <taxon>Agaricomycotina</taxon>
        <taxon>Tremellomycetes</taxon>
        <taxon>Trichosporonales</taxon>
        <taxon>Trichosporonaceae</taxon>
        <taxon>Apiotrichum</taxon>
    </lineage>
</organism>
<dbReference type="GeneID" id="39590824"/>
<comment type="caution">
    <text evidence="12">The sequence shown here is derived from an EMBL/GenBank/DDBJ whole genome shotgun (WGS) entry which is preliminary data.</text>
</comment>
<dbReference type="STRING" id="105984.A0A427Y102"/>
<comment type="catalytic activity">
    <reaction evidence="10">
        <text>N-terminal L-alanyl-L-prolyl-L-lysyl-[protein] + 3 S-adenosyl-L-methionine = N-terminal N,N,N-trimethyl-L-alanyl-L-prolyl-L-lysyl-[protein] + 3 S-adenosyl-L-homocysteine + 3 H(+)</text>
        <dbReference type="Rhea" id="RHEA:54712"/>
        <dbReference type="Rhea" id="RHEA-COMP:13785"/>
        <dbReference type="Rhea" id="RHEA-COMP:13971"/>
        <dbReference type="ChEBI" id="CHEBI:15378"/>
        <dbReference type="ChEBI" id="CHEBI:57856"/>
        <dbReference type="ChEBI" id="CHEBI:59789"/>
        <dbReference type="ChEBI" id="CHEBI:138057"/>
        <dbReference type="ChEBI" id="CHEBI:138315"/>
        <dbReference type="EC" id="2.1.1.244"/>
    </reaction>
</comment>
<proteinExistence type="inferred from homology"/>